<proteinExistence type="predicted"/>
<gene>
    <name evidence="1" type="ORF">RPERSI_LOCUS30090</name>
</gene>
<organism evidence="1 2">
    <name type="scientific">Racocetra persica</name>
    <dbReference type="NCBI Taxonomy" id="160502"/>
    <lineage>
        <taxon>Eukaryota</taxon>
        <taxon>Fungi</taxon>
        <taxon>Fungi incertae sedis</taxon>
        <taxon>Mucoromycota</taxon>
        <taxon>Glomeromycotina</taxon>
        <taxon>Glomeromycetes</taxon>
        <taxon>Diversisporales</taxon>
        <taxon>Gigasporaceae</taxon>
        <taxon>Racocetra</taxon>
    </lineage>
</organism>
<feature type="non-terminal residue" evidence="1">
    <location>
        <position position="1"/>
    </location>
</feature>
<evidence type="ECO:0000313" key="1">
    <source>
        <dbReference type="EMBL" id="CAG8836895.1"/>
    </source>
</evidence>
<reference evidence="1" key="1">
    <citation type="submission" date="2021-06" db="EMBL/GenBank/DDBJ databases">
        <authorList>
            <person name="Kallberg Y."/>
            <person name="Tangrot J."/>
            <person name="Rosling A."/>
        </authorList>
    </citation>
    <scope>NUCLEOTIDE SEQUENCE</scope>
    <source>
        <strain evidence="1">MA461A</strain>
    </source>
</reference>
<accession>A0ACA9SFG9</accession>
<keyword evidence="2" id="KW-1185">Reference proteome</keyword>
<dbReference type="Proteomes" id="UP000789920">
    <property type="component" value="Unassembled WGS sequence"/>
</dbReference>
<feature type="non-terminal residue" evidence="1">
    <location>
        <position position="43"/>
    </location>
</feature>
<comment type="caution">
    <text evidence="1">The sequence shown here is derived from an EMBL/GenBank/DDBJ whole genome shotgun (WGS) entry which is preliminary data.</text>
</comment>
<name>A0ACA9SFG9_9GLOM</name>
<dbReference type="EMBL" id="CAJVQC010116004">
    <property type="protein sequence ID" value="CAG8836895.1"/>
    <property type="molecule type" value="Genomic_DNA"/>
</dbReference>
<protein>
    <submittedName>
        <fullName evidence="1">22051_t:CDS:1</fullName>
    </submittedName>
</protein>
<evidence type="ECO:0000313" key="2">
    <source>
        <dbReference type="Proteomes" id="UP000789920"/>
    </source>
</evidence>
<sequence>YIVLYLHAVDTSCSFKHLLTFVLGASLIIFSSSEQVDTKSSFW</sequence>